<evidence type="ECO:0000313" key="2">
    <source>
        <dbReference type="EMBL" id="GGF32347.1"/>
    </source>
</evidence>
<proteinExistence type="predicted"/>
<sequence>MADPDTRQGPDMDTPVTPTTETITVQGQAPVQAAKSHLWAGDHFSFHDLLDAINPLQHIPIISTIYREVTGDTIGNAARVAGDGLYGGVIGVIAGLFDVSVLEATGKDVGQTVIAAVTGDDDKPAVAAASDAPAPATSTTATTAATPASPPPSTAAASAPKPAADPPPAAQAAATGIPLVPAAAPAPLMALSTAPKLMPLNGQARSFPIDTSPEGILALRTTANSAPRPVPLNIPGGAMPQFPRVPTTGTEFAQRMQEGLDKYKALLASRAAGTGGAVDQLQ</sequence>
<dbReference type="EMBL" id="BMJQ01000012">
    <property type="protein sequence ID" value="GGF32347.1"/>
    <property type="molecule type" value="Genomic_DNA"/>
</dbReference>
<dbReference type="AlphaFoldDB" id="A0A8J3E5H2"/>
<protein>
    <submittedName>
        <fullName evidence="2">Uncharacterized protein</fullName>
    </submittedName>
</protein>
<organism evidence="2 3">
    <name type="scientific">Aliidongia dinghuensis</name>
    <dbReference type="NCBI Taxonomy" id="1867774"/>
    <lineage>
        <taxon>Bacteria</taxon>
        <taxon>Pseudomonadati</taxon>
        <taxon>Pseudomonadota</taxon>
        <taxon>Alphaproteobacteria</taxon>
        <taxon>Rhodospirillales</taxon>
        <taxon>Dongiaceae</taxon>
        <taxon>Aliidongia</taxon>
    </lineage>
</organism>
<reference evidence="2" key="2">
    <citation type="submission" date="2020-09" db="EMBL/GenBank/DDBJ databases">
        <authorList>
            <person name="Sun Q."/>
            <person name="Zhou Y."/>
        </authorList>
    </citation>
    <scope>NUCLEOTIDE SEQUENCE</scope>
    <source>
        <strain evidence="2">CGMCC 1.15725</strain>
    </source>
</reference>
<accession>A0A8J3E5H2</accession>
<keyword evidence="3" id="KW-1185">Reference proteome</keyword>
<feature type="compositionally biased region" description="Low complexity" evidence="1">
    <location>
        <begin position="125"/>
        <end position="147"/>
    </location>
</feature>
<feature type="region of interest" description="Disordered" evidence="1">
    <location>
        <begin position="125"/>
        <end position="172"/>
    </location>
</feature>
<name>A0A8J3E5H2_9PROT</name>
<dbReference type="Proteomes" id="UP000646365">
    <property type="component" value="Unassembled WGS sequence"/>
</dbReference>
<comment type="caution">
    <text evidence="2">The sequence shown here is derived from an EMBL/GenBank/DDBJ whole genome shotgun (WGS) entry which is preliminary data.</text>
</comment>
<reference evidence="2" key="1">
    <citation type="journal article" date="2014" name="Int. J. Syst. Evol. Microbiol.">
        <title>Complete genome sequence of Corynebacterium casei LMG S-19264T (=DSM 44701T), isolated from a smear-ripened cheese.</title>
        <authorList>
            <consortium name="US DOE Joint Genome Institute (JGI-PGF)"/>
            <person name="Walter F."/>
            <person name="Albersmeier A."/>
            <person name="Kalinowski J."/>
            <person name="Ruckert C."/>
        </authorList>
    </citation>
    <scope>NUCLEOTIDE SEQUENCE</scope>
    <source>
        <strain evidence="2">CGMCC 1.15725</strain>
    </source>
</reference>
<evidence type="ECO:0000256" key="1">
    <source>
        <dbReference type="SAM" id="MobiDB-lite"/>
    </source>
</evidence>
<evidence type="ECO:0000313" key="3">
    <source>
        <dbReference type="Proteomes" id="UP000646365"/>
    </source>
</evidence>
<gene>
    <name evidence="2" type="ORF">GCM10011611_43190</name>
</gene>